<organism evidence="1 2">
    <name type="scientific">Pseudomonas phage inbricus</name>
    <dbReference type="NCBI Taxonomy" id="2048976"/>
    <lineage>
        <taxon>Viruses</taxon>
        <taxon>Duplodnaviria</taxon>
        <taxon>Heunggongvirae</taxon>
        <taxon>Uroviricota</taxon>
        <taxon>Caudoviricetes</taxon>
        <taxon>Schitoviridae</taxon>
        <taxon>Rothmandenesvirinae</taxon>
        <taxon>Inbricusvirus</taxon>
        <taxon>Inbricusvirus inbricus</taxon>
    </lineage>
</organism>
<accession>A0A2H4P7J6</accession>
<protein>
    <submittedName>
        <fullName evidence="1">Putative AAA domain protein</fullName>
    </submittedName>
</protein>
<evidence type="ECO:0000313" key="1">
    <source>
        <dbReference type="EMBL" id="ATW58163.1"/>
    </source>
</evidence>
<dbReference type="Gene3D" id="3.40.50.300">
    <property type="entry name" value="P-loop containing nucleotide triphosphate hydrolases"/>
    <property type="match status" value="1"/>
</dbReference>
<proteinExistence type="predicted"/>
<reference evidence="2" key="1">
    <citation type="submission" date="2017-09" db="EMBL/GenBank/DDBJ databases">
        <authorList>
            <person name="Djurhuus A.M."/>
            <person name="Carstens A.B."/>
            <person name="Hansen L.H."/>
        </authorList>
    </citation>
    <scope>NUCLEOTIDE SEQUENCE [LARGE SCALE GENOMIC DNA]</scope>
</reference>
<dbReference type="Proteomes" id="UP000240688">
    <property type="component" value="Segment"/>
</dbReference>
<gene>
    <name evidence="1" type="ORF">CNR35_00067</name>
</gene>
<dbReference type="SUPFAM" id="SSF52540">
    <property type="entry name" value="P-loop containing nucleoside triphosphate hydrolases"/>
    <property type="match status" value="1"/>
</dbReference>
<dbReference type="EMBL" id="MG018928">
    <property type="protein sequence ID" value="ATW58163.1"/>
    <property type="molecule type" value="Genomic_DNA"/>
</dbReference>
<dbReference type="InterPro" id="IPR027417">
    <property type="entry name" value="P-loop_NTPase"/>
</dbReference>
<sequence>MSVESFTTATPRQTKKLVERVVAAGRVPMITSSPGMGKSAIVKKVAEDFGLILIDHRLSTSAPEDLTGLPRFRADGRAEFAPFGDLFPLEGDDIPEGYNGWLLFLDELPSAPKSVQAAAYKLILDRMVGQHKLHPNVWIVGAGNKATDRAIVNPLGTAMQSRLVHIEMAVDFEQWLQDVALPQKWDQRVIAYLSMHNSKLLDFDPEHQDRTFCCPRTWEFTSDLIQGRELDDDDSILLAGTITSGEAISFVQFTKVYKNLPKFNDIMNNPEGAQVPSDPATRWALTMSLVEKTDKTNFDTVGTYMDRMDMAARVLFFRALLAQKPEMREHDRFAKSMVALSRYLNG</sequence>
<name>A0A2H4P7J6_9CAUD</name>
<keyword evidence="2" id="KW-1185">Reference proteome</keyword>
<evidence type="ECO:0000313" key="2">
    <source>
        <dbReference type="Proteomes" id="UP000240688"/>
    </source>
</evidence>